<protein>
    <submittedName>
        <fullName evidence="1">RCG20103</fullName>
    </submittedName>
</protein>
<gene>
    <name evidence="1" type="ORF">rCG_20103</name>
</gene>
<evidence type="ECO:0000313" key="1">
    <source>
        <dbReference type="EMBL" id="EDL94706.1"/>
    </source>
</evidence>
<organism evidence="1 2">
    <name type="scientific">Rattus norvegicus</name>
    <name type="common">Rat</name>
    <dbReference type="NCBI Taxonomy" id="10116"/>
    <lineage>
        <taxon>Eukaryota</taxon>
        <taxon>Metazoa</taxon>
        <taxon>Chordata</taxon>
        <taxon>Craniata</taxon>
        <taxon>Vertebrata</taxon>
        <taxon>Euteleostomi</taxon>
        <taxon>Mammalia</taxon>
        <taxon>Eutheria</taxon>
        <taxon>Euarchontoglires</taxon>
        <taxon>Glires</taxon>
        <taxon>Rodentia</taxon>
        <taxon>Myomorpha</taxon>
        <taxon>Muroidea</taxon>
        <taxon>Muridae</taxon>
        <taxon>Murinae</taxon>
        <taxon>Rattus</taxon>
    </lineage>
</organism>
<sequence length="76" mass="8206">MAAWGGPVSSVYTELLHLPTSDARTCLLAAAPRLMGSPALSLGCPAFPAASDKGRRPREYVLLRVLEVTSEPRHWC</sequence>
<dbReference type="AlphaFoldDB" id="A6JG50"/>
<proteinExistence type="predicted"/>
<reference evidence="2" key="1">
    <citation type="submission" date="2005-09" db="EMBL/GenBank/DDBJ databases">
        <authorList>
            <person name="Mural R.J."/>
            <person name="Li P.W."/>
            <person name="Adams M.D."/>
            <person name="Amanatides P.G."/>
            <person name="Baden-Tillson H."/>
            <person name="Barnstead M."/>
            <person name="Chin S.H."/>
            <person name="Dew I."/>
            <person name="Evans C.A."/>
            <person name="Ferriera S."/>
            <person name="Flanigan M."/>
            <person name="Fosler C."/>
            <person name="Glodek A."/>
            <person name="Gu Z."/>
            <person name="Holt R.A."/>
            <person name="Jennings D."/>
            <person name="Kraft C.L."/>
            <person name="Lu F."/>
            <person name="Nguyen T."/>
            <person name="Nusskern D.R."/>
            <person name="Pfannkoch C.M."/>
            <person name="Sitter C."/>
            <person name="Sutton G.G."/>
            <person name="Venter J.C."/>
            <person name="Wang Z."/>
            <person name="Woodage T."/>
            <person name="Zheng X.H."/>
            <person name="Zhong F."/>
        </authorList>
    </citation>
    <scope>NUCLEOTIDE SEQUENCE [LARGE SCALE GENOMIC DNA]</scope>
    <source>
        <strain>BN</strain>
        <strain evidence="2">Sprague-Dawley</strain>
    </source>
</reference>
<accession>A6JG50</accession>
<evidence type="ECO:0000313" key="2">
    <source>
        <dbReference type="Proteomes" id="UP000234681"/>
    </source>
</evidence>
<dbReference type="Proteomes" id="UP000234681">
    <property type="component" value="Chromosome 13"/>
</dbReference>
<name>A6JG50_RAT</name>
<dbReference type="EMBL" id="CH473985">
    <property type="protein sequence ID" value="EDL94706.1"/>
    <property type="molecule type" value="Genomic_DNA"/>
</dbReference>